<dbReference type="Proteomes" id="UP000240418">
    <property type="component" value="Unassembled WGS sequence"/>
</dbReference>
<keyword evidence="1" id="KW-0472">Membrane</keyword>
<gene>
    <name evidence="2" type="ORF">CLV88_10767</name>
</gene>
<name>A0A2P8FBQ0_9RHOB</name>
<dbReference type="OrthoDB" id="9765776at2"/>
<comment type="caution">
    <text evidence="2">The sequence shown here is derived from an EMBL/GenBank/DDBJ whole genome shotgun (WGS) entry which is preliminary data.</text>
</comment>
<feature type="transmembrane region" description="Helical" evidence="1">
    <location>
        <begin position="50"/>
        <end position="72"/>
    </location>
</feature>
<evidence type="ECO:0000313" key="2">
    <source>
        <dbReference type="EMBL" id="PSL19124.1"/>
    </source>
</evidence>
<feature type="transmembrane region" description="Helical" evidence="1">
    <location>
        <begin position="123"/>
        <end position="143"/>
    </location>
</feature>
<reference evidence="2 3" key="1">
    <citation type="submission" date="2018-03" db="EMBL/GenBank/DDBJ databases">
        <title>Genomic Encyclopedia of Archaeal and Bacterial Type Strains, Phase II (KMG-II): from individual species to whole genera.</title>
        <authorList>
            <person name="Goeker M."/>
        </authorList>
    </citation>
    <scope>NUCLEOTIDE SEQUENCE [LARGE SCALE GENOMIC DNA]</scope>
    <source>
        <strain evidence="2 3">DSM 100673</strain>
    </source>
</reference>
<protein>
    <submittedName>
        <fullName evidence="2">Uncharacterized protein</fullName>
    </submittedName>
</protein>
<dbReference type="EMBL" id="PYGJ01000007">
    <property type="protein sequence ID" value="PSL19124.1"/>
    <property type="molecule type" value="Genomic_DNA"/>
</dbReference>
<feature type="transmembrane region" description="Helical" evidence="1">
    <location>
        <begin position="150"/>
        <end position="167"/>
    </location>
</feature>
<evidence type="ECO:0000256" key="1">
    <source>
        <dbReference type="SAM" id="Phobius"/>
    </source>
</evidence>
<dbReference type="RefSeq" id="WP_106608743.1">
    <property type="nucleotide sequence ID" value="NZ_PYGJ01000007.1"/>
</dbReference>
<evidence type="ECO:0000313" key="3">
    <source>
        <dbReference type="Proteomes" id="UP000240418"/>
    </source>
</evidence>
<sequence length="170" mass="18666">MGAEILEIDRRLQRFDRRHTPQGLLLRYANGRVRHFAARQFQTLTGAVSLFFLASVEVGLLAVLIALIGEAVDCLYLRRVGAMLDRGESFRRIYVLSSLTAAIQAITISACVVMAWATAPGDAALFFCFAYLTAAVINGGIVLPFHRGAAAARLTVYVIVILMFFLLESL</sequence>
<feature type="transmembrane region" description="Helical" evidence="1">
    <location>
        <begin position="93"/>
        <end position="117"/>
    </location>
</feature>
<keyword evidence="1" id="KW-1133">Transmembrane helix</keyword>
<keyword evidence="3" id="KW-1185">Reference proteome</keyword>
<proteinExistence type="predicted"/>
<organism evidence="2 3">
    <name type="scientific">Shimia abyssi</name>
    <dbReference type="NCBI Taxonomy" id="1662395"/>
    <lineage>
        <taxon>Bacteria</taxon>
        <taxon>Pseudomonadati</taxon>
        <taxon>Pseudomonadota</taxon>
        <taxon>Alphaproteobacteria</taxon>
        <taxon>Rhodobacterales</taxon>
        <taxon>Roseobacteraceae</taxon>
    </lineage>
</organism>
<accession>A0A2P8FBQ0</accession>
<keyword evidence="1" id="KW-0812">Transmembrane</keyword>
<dbReference type="AlphaFoldDB" id="A0A2P8FBQ0"/>